<protein>
    <recommendedName>
        <fullName evidence="3 13">Flagellar biosynthesis protein FlhF</fullName>
    </recommendedName>
</protein>
<dbReference type="InterPro" id="IPR003593">
    <property type="entry name" value="AAA+_ATPase"/>
</dbReference>
<evidence type="ECO:0000256" key="6">
    <source>
        <dbReference type="ARBA" id="ARBA00022741"/>
    </source>
</evidence>
<feature type="domain" description="SRP54-type proteins GTP-binding" evidence="16">
    <location>
        <begin position="269"/>
        <end position="461"/>
    </location>
</feature>
<evidence type="ECO:0000256" key="7">
    <source>
        <dbReference type="ARBA" id="ARBA00022795"/>
    </source>
</evidence>
<feature type="domain" description="AAA+ ATPase" evidence="15">
    <location>
        <begin position="268"/>
        <end position="424"/>
    </location>
</feature>
<keyword evidence="8" id="KW-0653">Protein transport</keyword>
<dbReference type="Gene3D" id="1.20.120.1380">
    <property type="entry name" value="Flagellar FlhF biosynthesis protein, N domain"/>
    <property type="match status" value="1"/>
</dbReference>
<dbReference type="RefSeq" id="WP_390276008.1">
    <property type="nucleotide sequence ID" value="NZ_JBHRYH010000001.1"/>
</dbReference>
<dbReference type="SMART" id="SM00962">
    <property type="entry name" value="SRP54"/>
    <property type="match status" value="1"/>
</dbReference>
<feature type="compositionally biased region" description="Pro residues" evidence="14">
    <location>
        <begin position="59"/>
        <end position="73"/>
    </location>
</feature>
<keyword evidence="5" id="KW-1003">Cell membrane</keyword>
<evidence type="ECO:0000256" key="4">
    <source>
        <dbReference type="ARBA" id="ARBA00022448"/>
    </source>
</evidence>
<evidence type="ECO:0000313" key="17">
    <source>
        <dbReference type="EMBL" id="MFC3624609.1"/>
    </source>
</evidence>
<evidence type="ECO:0000313" key="18">
    <source>
        <dbReference type="Proteomes" id="UP001595636"/>
    </source>
</evidence>
<keyword evidence="9" id="KW-0342">GTP-binding</keyword>
<evidence type="ECO:0000256" key="13">
    <source>
        <dbReference type="NCBIfam" id="TIGR03499"/>
    </source>
</evidence>
<dbReference type="Pfam" id="PF00448">
    <property type="entry name" value="SRP54"/>
    <property type="match status" value="1"/>
</dbReference>
<proteinExistence type="inferred from homology"/>
<dbReference type="NCBIfam" id="TIGR03499">
    <property type="entry name" value="FlhF"/>
    <property type="match status" value="1"/>
</dbReference>
<reference evidence="18" key="1">
    <citation type="journal article" date="2019" name="Int. J. Syst. Evol. Microbiol.">
        <title>The Global Catalogue of Microorganisms (GCM) 10K type strain sequencing project: providing services to taxonomists for standard genome sequencing and annotation.</title>
        <authorList>
            <consortium name="The Broad Institute Genomics Platform"/>
            <consortium name="The Broad Institute Genome Sequencing Center for Infectious Disease"/>
            <person name="Wu L."/>
            <person name="Ma J."/>
        </authorList>
    </citation>
    <scope>NUCLEOTIDE SEQUENCE [LARGE SCALE GENOMIC DNA]</scope>
    <source>
        <strain evidence="18">KCTC 42195</strain>
    </source>
</reference>
<dbReference type="CDD" id="cd17873">
    <property type="entry name" value="FlhF"/>
    <property type="match status" value="1"/>
</dbReference>
<dbReference type="PANTHER" id="PTHR43134">
    <property type="entry name" value="SIGNAL RECOGNITION PARTICLE RECEPTOR SUBUNIT ALPHA"/>
    <property type="match status" value="1"/>
</dbReference>
<evidence type="ECO:0000256" key="12">
    <source>
        <dbReference type="ARBA" id="ARBA00025337"/>
    </source>
</evidence>
<evidence type="ECO:0000256" key="14">
    <source>
        <dbReference type="SAM" id="MobiDB-lite"/>
    </source>
</evidence>
<dbReference type="InterPro" id="IPR020006">
    <property type="entry name" value="FlhF"/>
</dbReference>
<comment type="similarity">
    <text evidence="2">Belongs to the GTP-binding SRP family.</text>
</comment>
<dbReference type="EMBL" id="JBHRYH010000001">
    <property type="protein sequence ID" value="MFC3624609.1"/>
    <property type="molecule type" value="Genomic_DNA"/>
</dbReference>
<dbReference type="InterPro" id="IPR000897">
    <property type="entry name" value="SRP54_GTPase_dom"/>
</dbReference>
<evidence type="ECO:0000256" key="8">
    <source>
        <dbReference type="ARBA" id="ARBA00022927"/>
    </source>
</evidence>
<accession>A0ABV7TMW0</accession>
<keyword evidence="18" id="KW-1185">Reference proteome</keyword>
<evidence type="ECO:0000256" key="2">
    <source>
        <dbReference type="ARBA" id="ARBA00008531"/>
    </source>
</evidence>
<dbReference type="InterPro" id="IPR047040">
    <property type="entry name" value="FlhF__GTPase_dom"/>
</dbReference>
<keyword evidence="6" id="KW-0547">Nucleotide-binding</keyword>
<feature type="region of interest" description="Disordered" evidence="14">
    <location>
        <begin position="115"/>
        <end position="175"/>
    </location>
</feature>
<feature type="compositionally biased region" description="Low complexity" evidence="14">
    <location>
        <begin position="148"/>
        <end position="165"/>
    </location>
</feature>
<evidence type="ECO:0000256" key="10">
    <source>
        <dbReference type="ARBA" id="ARBA00023136"/>
    </source>
</evidence>
<organism evidence="17 18">
    <name type="scientific">Vogesella amnigena</name>
    <dbReference type="NCBI Taxonomy" id="1507449"/>
    <lineage>
        <taxon>Bacteria</taxon>
        <taxon>Pseudomonadati</taxon>
        <taxon>Pseudomonadota</taxon>
        <taxon>Betaproteobacteria</taxon>
        <taxon>Neisseriales</taxon>
        <taxon>Chromobacteriaceae</taxon>
        <taxon>Vogesella</taxon>
    </lineage>
</organism>
<evidence type="ECO:0000259" key="15">
    <source>
        <dbReference type="SMART" id="SM00382"/>
    </source>
</evidence>
<dbReference type="PANTHER" id="PTHR43134:SF3">
    <property type="entry name" value="FLAGELLAR BIOSYNTHESIS PROTEIN FLHF"/>
    <property type="match status" value="1"/>
</dbReference>
<keyword evidence="17" id="KW-0282">Flagellum</keyword>
<comment type="function">
    <text evidence="12">Necessary for flagellar biosynthesis. May be involved in translocation of the flagellum.</text>
</comment>
<evidence type="ECO:0000259" key="16">
    <source>
        <dbReference type="SMART" id="SM00962"/>
    </source>
</evidence>
<keyword evidence="7" id="KW-1005">Bacterial flagellum biogenesis</keyword>
<keyword evidence="17" id="KW-0966">Cell projection</keyword>
<evidence type="ECO:0000256" key="1">
    <source>
        <dbReference type="ARBA" id="ARBA00004413"/>
    </source>
</evidence>
<evidence type="ECO:0000256" key="5">
    <source>
        <dbReference type="ARBA" id="ARBA00022475"/>
    </source>
</evidence>
<evidence type="ECO:0000256" key="9">
    <source>
        <dbReference type="ARBA" id="ARBA00023134"/>
    </source>
</evidence>
<dbReference type="SMART" id="SM00382">
    <property type="entry name" value="AAA"/>
    <property type="match status" value="1"/>
</dbReference>
<keyword evidence="10" id="KW-0472">Membrane</keyword>
<evidence type="ECO:0000256" key="11">
    <source>
        <dbReference type="ARBA" id="ARBA00023225"/>
    </source>
</evidence>
<keyword evidence="11" id="KW-1006">Bacterial flagellum protein export</keyword>
<dbReference type="Proteomes" id="UP001595636">
    <property type="component" value="Unassembled WGS sequence"/>
</dbReference>
<name>A0ABV7TMW0_9NEIS</name>
<dbReference type="InterPro" id="IPR027417">
    <property type="entry name" value="P-loop_NTPase"/>
</dbReference>
<dbReference type="Gene3D" id="3.40.50.300">
    <property type="entry name" value="P-loop containing nucleotide triphosphate hydrolases"/>
    <property type="match status" value="1"/>
</dbReference>
<keyword evidence="17" id="KW-0969">Cilium</keyword>
<comment type="caution">
    <text evidence="17">The sequence shown here is derived from an EMBL/GenBank/DDBJ whole genome shotgun (WGS) entry which is preliminary data.</text>
</comment>
<keyword evidence="4" id="KW-0813">Transport</keyword>
<evidence type="ECO:0000256" key="3">
    <source>
        <dbReference type="ARBA" id="ARBA00014919"/>
    </source>
</evidence>
<feature type="compositionally biased region" description="Low complexity" evidence="14">
    <location>
        <begin position="88"/>
        <end position="100"/>
    </location>
</feature>
<dbReference type="SUPFAM" id="SSF52540">
    <property type="entry name" value="P-loop containing nucleoside triphosphate hydrolases"/>
    <property type="match status" value="1"/>
</dbReference>
<sequence>MVVRKFYGKTTRDALRQVREELGADALILSNRPTLGGGVEIMAVADADVSALATTFTPPAQPKPPRNAAPPAAPTAAATPPATPRAAPPQAARSAANPAPAVNRALARTYAMPVEPLEEPPAPPPQAPAAEPEREAKQSFLQHVQQNTSRRPAPAPAATSRAGAAENDADREQMSQELKQISDEIKQLRSLLQSQLAGFAWSDMEQRSPNRAELFRHLLTAGFSSALIRQLTQKLPPQYDGDVAQKWARSALIHNLKCMDPQHDPIEVGGIFALVGPTGVGKTTTVAKLAARATMRHGAQNVALITTDTYRIGAQDQLRIYGKILGVPVFSVQNEGDLQLTLADLTPRKIVLIDTVGMSQRDARVQTQLEMFSQAGRPVQRLLLLAANADGHTLEDVVRHYKGDGLAGAIVSKIDEALALGPSLDVVIRNRLRLFYVTNGQRVPEDIHAAHAELLIDRALRAAQQHSPFNPSGDELSLVNAAQSGWLG</sequence>
<feature type="region of interest" description="Disordered" evidence="14">
    <location>
        <begin position="55"/>
        <end position="100"/>
    </location>
</feature>
<comment type="subcellular location">
    <subcellularLocation>
        <location evidence="1">Cell membrane</location>
        <topology evidence="1">Peripheral membrane protein</topology>
        <orientation evidence="1">Cytoplasmic side</orientation>
    </subcellularLocation>
</comment>
<gene>
    <name evidence="17" type="primary">flhF</name>
    <name evidence="17" type="ORF">ACFOKJ_00420</name>
</gene>